<gene>
    <name evidence="1" type="ORF">S03H2_08445</name>
</gene>
<feature type="non-terminal residue" evidence="1">
    <location>
        <position position="174"/>
    </location>
</feature>
<dbReference type="EMBL" id="BARU01004107">
    <property type="protein sequence ID" value="GAH18586.1"/>
    <property type="molecule type" value="Genomic_DNA"/>
</dbReference>
<evidence type="ECO:0000313" key="1">
    <source>
        <dbReference type="EMBL" id="GAH18586.1"/>
    </source>
</evidence>
<sequence length="174" mass="19241">MPDGFTLGDLDTLSWFIYAVSGYPAHVDITLDTTESLQNMLTAEMAYNNDEGVELDSTPSLTTFIDYDVWRKTFELSSGDGFDKIDDSTMFWVTKMGAGNDDAPFGTLADWKEGNVANDPMGELATTVISASTEVLKLEIEVDNWVLSTEVYIDDIEINDVIYPIETDLPEVPG</sequence>
<dbReference type="AlphaFoldDB" id="X1DCR7"/>
<name>X1DCR7_9ZZZZ</name>
<comment type="caution">
    <text evidence="1">The sequence shown here is derived from an EMBL/GenBank/DDBJ whole genome shotgun (WGS) entry which is preliminary data.</text>
</comment>
<reference evidence="1" key="1">
    <citation type="journal article" date="2014" name="Front. Microbiol.">
        <title>High frequency of phylogenetically diverse reductive dehalogenase-homologous genes in deep subseafloor sedimentary metagenomes.</title>
        <authorList>
            <person name="Kawai M."/>
            <person name="Futagami T."/>
            <person name="Toyoda A."/>
            <person name="Takaki Y."/>
            <person name="Nishi S."/>
            <person name="Hori S."/>
            <person name="Arai W."/>
            <person name="Tsubouchi T."/>
            <person name="Morono Y."/>
            <person name="Uchiyama I."/>
            <person name="Ito T."/>
            <person name="Fujiyama A."/>
            <person name="Inagaki F."/>
            <person name="Takami H."/>
        </authorList>
    </citation>
    <scope>NUCLEOTIDE SEQUENCE</scope>
    <source>
        <strain evidence="1">Expedition CK06-06</strain>
    </source>
</reference>
<protein>
    <submittedName>
        <fullName evidence="1">Uncharacterized protein</fullName>
    </submittedName>
</protein>
<organism evidence="1">
    <name type="scientific">marine sediment metagenome</name>
    <dbReference type="NCBI Taxonomy" id="412755"/>
    <lineage>
        <taxon>unclassified sequences</taxon>
        <taxon>metagenomes</taxon>
        <taxon>ecological metagenomes</taxon>
    </lineage>
</organism>
<accession>X1DCR7</accession>
<proteinExistence type="predicted"/>